<dbReference type="OrthoDB" id="5652138at2"/>
<evidence type="ECO:0000313" key="1">
    <source>
        <dbReference type="EMBL" id="KTD06945.1"/>
    </source>
</evidence>
<name>A0A0W0UGE6_9GAMM</name>
<dbReference type="Proteomes" id="UP000054715">
    <property type="component" value="Unassembled WGS sequence"/>
</dbReference>
<organism evidence="1 2">
    <name type="scientific">Legionella jamestowniensis</name>
    <dbReference type="NCBI Taxonomy" id="455"/>
    <lineage>
        <taxon>Bacteria</taxon>
        <taxon>Pseudomonadati</taxon>
        <taxon>Pseudomonadota</taxon>
        <taxon>Gammaproteobacteria</taxon>
        <taxon>Legionellales</taxon>
        <taxon>Legionellaceae</taxon>
        <taxon>Legionella</taxon>
    </lineage>
</organism>
<dbReference type="AlphaFoldDB" id="A0A0W0UGE6"/>
<evidence type="ECO:0008006" key="3">
    <source>
        <dbReference type="Google" id="ProtNLM"/>
    </source>
</evidence>
<dbReference type="EMBL" id="LNYG01000013">
    <property type="protein sequence ID" value="KTD06945.1"/>
    <property type="molecule type" value="Genomic_DNA"/>
</dbReference>
<evidence type="ECO:0000313" key="2">
    <source>
        <dbReference type="Proteomes" id="UP000054715"/>
    </source>
</evidence>
<reference evidence="1 2" key="1">
    <citation type="submission" date="2015-11" db="EMBL/GenBank/DDBJ databases">
        <title>Genomic analysis of 38 Legionella species identifies large and diverse effector repertoires.</title>
        <authorList>
            <person name="Burstein D."/>
            <person name="Amaro F."/>
            <person name="Zusman T."/>
            <person name="Lifshitz Z."/>
            <person name="Cohen O."/>
            <person name="Gilbert J.A."/>
            <person name="Pupko T."/>
            <person name="Shuman H.A."/>
            <person name="Segal G."/>
        </authorList>
    </citation>
    <scope>NUCLEOTIDE SEQUENCE [LARGE SCALE GENOMIC DNA]</scope>
    <source>
        <strain evidence="1 2">JA-26-G1-E2</strain>
    </source>
</reference>
<proteinExistence type="predicted"/>
<gene>
    <name evidence="1" type="ORF">Ljam_1140</name>
</gene>
<dbReference type="STRING" id="455.Ljam_1140"/>
<comment type="caution">
    <text evidence="1">The sequence shown here is derived from an EMBL/GenBank/DDBJ whole genome shotgun (WGS) entry which is preliminary data.</text>
</comment>
<accession>A0A0W0UGE6</accession>
<dbReference type="RefSeq" id="WP_058449166.1">
    <property type="nucleotide sequence ID" value="NZ_CAAAJF010000012.1"/>
</dbReference>
<dbReference type="PATRIC" id="fig|455.5.peg.1206"/>
<protein>
    <recommendedName>
        <fullName evidence="3">F-box domain-containing protein</fullName>
    </recommendedName>
</protein>
<sequence>MKTHHDIEHTLHEDKFEFFDELPLEIQHETAKNLSSQDLLNLSLISRGHWAFFKHEIAVRKLLHHVVHGEYEAVQSILRNDIHLIFKRSKVTDCSGRVFEMVSAFEYALWALDKHMWDAMLDCLPQNEETYTILELLNKQYNKVNEEGVTYNLNGKNTTEKHFDFKNTIIKELRRQVNLASLYRWGLNLGTIERQWIEDVGSAQKLFPMHVVYEYCSNEPFCPVPNFTLRPPSSTQFYNWIPDKKENWFGSTSKLGLDFSVLKGVLTEGRAAIVPFITPNLVMQDLAAMMALHEIRTMDFIHLKLQLETQLIANNPKFLKSLD</sequence>